<organism evidence="2 3">
    <name type="scientific">Candidatus Accumulibacter affinis</name>
    <dbReference type="NCBI Taxonomy" id="2954384"/>
    <lineage>
        <taxon>Bacteria</taxon>
        <taxon>Pseudomonadati</taxon>
        <taxon>Pseudomonadota</taxon>
        <taxon>Betaproteobacteria</taxon>
        <taxon>Candidatus Accumulibacter</taxon>
    </lineage>
</organism>
<gene>
    <name evidence="2" type="ORF">IPK02_09100</name>
</gene>
<dbReference type="Gene3D" id="1.10.260.40">
    <property type="entry name" value="lambda repressor-like DNA-binding domains"/>
    <property type="match status" value="1"/>
</dbReference>
<feature type="domain" description="HTH cro/C1-type" evidence="1">
    <location>
        <begin position="40"/>
        <end position="95"/>
    </location>
</feature>
<comment type="caution">
    <text evidence="2">The sequence shown here is derived from an EMBL/GenBank/DDBJ whole genome shotgun (WGS) entry which is preliminary data.</text>
</comment>
<dbReference type="PROSITE" id="PS50943">
    <property type="entry name" value="HTH_CROC1"/>
    <property type="match status" value="1"/>
</dbReference>
<dbReference type="SUPFAM" id="SSF47413">
    <property type="entry name" value="lambda repressor-like DNA-binding domains"/>
    <property type="match status" value="1"/>
</dbReference>
<dbReference type="AlphaFoldDB" id="A0A935W4N3"/>
<dbReference type="Proteomes" id="UP000706151">
    <property type="component" value="Unassembled WGS sequence"/>
</dbReference>
<accession>A0A935W4N3</accession>
<dbReference type="GO" id="GO:0003677">
    <property type="term" value="F:DNA binding"/>
    <property type="evidence" value="ECO:0007669"/>
    <property type="project" value="InterPro"/>
</dbReference>
<evidence type="ECO:0000259" key="1">
    <source>
        <dbReference type="PROSITE" id="PS50943"/>
    </source>
</evidence>
<dbReference type="CDD" id="cd00093">
    <property type="entry name" value="HTH_XRE"/>
    <property type="match status" value="1"/>
</dbReference>
<dbReference type="InterPro" id="IPR010982">
    <property type="entry name" value="Lambda_DNA-bd_dom_sf"/>
</dbReference>
<reference evidence="2 3" key="1">
    <citation type="submission" date="2020-10" db="EMBL/GenBank/DDBJ databases">
        <title>Connecting structure to function with the recovery of over 1000 high-quality activated sludge metagenome-assembled genomes encoding full-length rRNA genes using long-read sequencing.</title>
        <authorList>
            <person name="Singleton C.M."/>
            <person name="Petriglieri F."/>
            <person name="Kristensen J.M."/>
            <person name="Kirkegaard R.H."/>
            <person name="Michaelsen T.Y."/>
            <person name="Andersen M.H."/>
            <person name="Karst S.M."/>
            <person name="Dueholm M.S."/>
            <person name="Nielsen P.H."/>
            <person name="Albertsen M."/>
        </authorList>
    </citation>
    <scope>NUCLEOTIDE SEQUENCE [LARGE SCALE GENOMIC DNA]</scope>
    <source>
        <strain evidence="2">Fred_18-Q3-R57-64_BAT3C.720</strain>
    </source>
</reference>
<protein>
    <submittedName>
        <fullName evidence="2">XRE family transcriptional regulator</fullName>
    </submittedName>
</protein>
<dbReference type="EMBL" id="JADJOT010000008">
    <property type="protein sequence ID" value="MBK7954088.1"/>
    <property type="molecule type" value="Genomic_DNA"/>
</dbReference>
<name>A0A935W4N3_9PROT</name>
<dbReference type="InterPro" id="IPR001387">
    <property type="entry name" value="Cro/C1-type_HTH"/>
</dbReference>
<dbReference type="InterPro" id="IPR039554">
    <property type="entry name" value="HigA2-like_HTH"/>
</dbReference>
<evidence type="ECO:0000313" key="2">
    <source>
        <dbReference type="EMBL" id="MBK7954088.1"/>
    </source>
</evidence>
<evidence type="ECO:0000313" key="3">
    <source>
        <dbReference type="Proteomes" id="UP000706151"/>
    </source>
</evidence>
<dbReference type="SMART" id="SM00530">
    <property type="entry name" value="HTH_XRE"/>
    <property type="match status" value="1"/>
</dbReference>
<dbReference type="Pfam" id="PF13744">
    <property type="entry name" value="HTH_37"/>
    <property type="match status" value="1"/>
</dbReference>
<proteinExistence type="predicted"/>
<sequence length="123" mass="13678">MEKRIIDGVEVLRSSGNVYADLGLADAEKLKIKTGLVIEIRKAMRRLELTQQAAAKRMGITQPKVSDMMRGDFTNLSERKLMDCLNRLGYDIEIKVKPASESVGHLILAVASWGCKLKPPKIP</sequence>